<dbReference type="GO" id="GO:0071013">
    <property type="term" value="C:catalytic step 2 spliceosome"/>
    <property type="evidence" value="ECO:0007669"/>
    <property type="project" value="TreeGrafter"/>
</dbReference>
<dbReference type="PANTHER" id="PTHR47330">
    <property type="entry name" value="POLY(U)-BINDING-SPLICING FACTOR PUF60-B-RELATED"/>
    <property type="match status" value="1"/>
</dbReference>
<dbReference type="PANTHER" id="PTHR47330:SF1">
    <property type="entry name" value="POLY(U)-BINDING-SPLICING FACTOR PUF60"/>
    <property type="match status" value="1"/>
</dbReference>
<comment type="caution">
    <text evidence="2">The sequence shown here is derived from an EMBL/GenBank/DDBJ whole genome shotgun (WGS) entry which is preliminary data.</text>
</comment>
<dbReference type="Gene3D" id="3.30.70.330">
    <property type="match status" value="1"/>
</dbReference>
<sequence length="248" mass="25855">MNNFDLGGLQLHVILAVLGGGMGEGMKALQRVPPLPGVGNASTPGGPSGLTAGASPFFARCSFSRPSASNREPDDSSVLGALAAHTTAARIASDLANKGQIPSVNETVAREENLSISSSQRYAIMQALARNESVSAAATGSAPAAPPAAFSSILLVRNAVSAADVDDELREEFAEECGKFGRVTRVHVHVDKSSTGEGLSEEDGRKQGDGDVRIFIQFTLPEGSRWYKRAAASLHGHVARAHLHDFPG</sequence>
<gene>
    <name evidence="2" type="ORF">BJ554DRAFT_4010</name>
</gene>
<dbReference type="InterPro" id="IPR012677">
    <property type="entry name" value="Nucleotide-bd_a/b_plait_sf"/>
</dbReference>
<dbReference type="OrthoDB" id="5411533at2759"/>
<dbReference type="GO" id="GO:0006376">
    <property type="term" value="P:mRNA splice site recognition"/>
    <property type="evidence" value="ECO:0007669"/>
    <property type="project" value="TreeGrafter"/>
</dbReference>
<dbReference type="EMBL" id="JAEFCI010011974">
    <property type="protein sequence ID" value="KAG5456287.1"/>
    <property type="molecule type" value="Genomic_DNA"/>
</dbReference>
<organism evidence="2 3">
    <name type="scientific">Olpidium bornovanus</name>
    <dbReference type="NCBI Taxonomy" id="278681"/>
    <lineage>
        <taxon>Eukaryota</taxon>
        <taxon>Fungi</taxon>
        <taxon>Fungi incertae sedis</taxon>
        <taxon>Olpidiomycota</taxon>
        <taxon>Olpidiomycotina</taxon>
        <taxon>Olpidiomycetes</taxon>
        <taxon>Olpidiales</taxon>
        <taxon>Olpidiaceae</taxon>
        <taxon>Olpidium</taxon>
    </lineage>
</organism>
<evidence type="ECO:0000313" key="2">
    <source>
        <dbReference type="EMBL" id="KAG5456287.1"/>
    </source>
</evidence>
<dbReference type="GO" id="GO:0000381">
    <property type="term" value="P:regulation of alternative mRNA splicing, via spliceosome"/>
    <property type="evidence" value="ECO:0007669"/>
    <property type="project" value="TreeGrafter"/>
</dbReference>
<dbReference type="GO" id="GO:0000380">
    <property type="term" value="P:alternative mRNA splicing, via spliceosome"/>
    <property type="evidence" value="ECO:0007669"/>
    <property type="project" value="TreeGrafter"/>
</dbReference>
<evidence type="ECO:0000256" key="1">
    <source>
        <dbReference type="SAM" id="SignalP"/>
    </source>
</evidence>
<evidence type="ECO:0008006" key="4">
    <source>
        <dbReference type="Google" id="ProtNLM"/>
    </source>
</evidence>
<dbReference type="AlphaFoldDB" id="A0A8H7ZNR6"/>
<dbReference type="Proteomes" id="UP000673691">
    <property type="component" value="Unassembled WGS sequence"/>
</dbReference>
<keyword evidence="1" id="KW-0732">Signal</keyword>
<keyword evidence="3" id="KW-1185">Reference proteome</keyword>
<dbReference type="InterPro" id="IPR051974">
    <property type="entry name" value="PUF60_regulator"/>
</dbReference>
<protein>
    <recommendedName>
        <fullName evidence="4">RRM domain-containing protein</fullName>
    </recommendedName>
</protein>
<dbReference type="GO" id="GO:0071011">
    <property type="term" value="C:precatalytic spliceosome"/>
    <property type="evidence" value="ECO:0007669"/>
    <property type="project" value="TreeGrafter"/>
</dbReference>
<name>A0A8H7ZNR6_9FUNG</name>
<dbReference type="GO" id="GO:0003723">
    <property type="term" value="F:RNA binding"/>
    <property type="evidence" value="ECO:0007669"/>
    <property type="project" value="TreeGrafter"/>
</dbReference>
<proteinExistence type="predicted"/>
<accession>A0A8H7ZNR6</accession>
<feature type="signal peptide" evidence="1">
    <location>
        <begin position="1"/>
        <end position="23"/>
    </location>
</feature>
<evidence type="ECO:0000313" key="3">
    <source>
        <dbReference type="Proteomes" id="UP000673691"/>
    </source>
</evidence>
<feature type="chain" id="PRO_5034572085" description="RRM domain-containing protein" evidence="1">
    <location>
        <begin position="24"/>
        <end position="248"/>
    </location>
</feature>
<reference evidence="2 3" key="1">
    <citation type="journal article" name="Sci. Rep.">
        <title>Genome-scale phylogenetic analyses confirm Olpidium as the closest living zoosporic fungus to the non-flagellated, terrestrial fungi.</title>
        <authorList>
            <person name="Chang Y."/>
            <person name="Rochon D."/>
            <person name="Sekimoto S."/>
            <person name="Wang Y."/>
            <person name="Chovatia M."/>
            <person name="Sandor L."/>
            <person name="Salamov A."/>
            <person name="Grigoriev I.V."/>
            <person name="Stajich J.E."/>
            <person name="Spatafora J.W."/>
        </authorList>
    </citation>
    <scope>NUCLEOTIDE SEQUENCE [LARGE SCALE GENOMIC DNA]</scope>
    <source>
        <strain evidence="2">S191</strain>
    </source>
</reference>